<organism evidence="2">
    <name type="scientific">marine metagenome</name>
    <dbReference type="NCBI Taxonomy" id="408172"/>
    <lineage>
        <taxon>unclassified sequences</taxon>
        <taxon>metagenomes</taxon>
        <taxon>ecological metagenomes</taxon>
    </lineage>
</organism>
<dbReference type="PRINTS" id="PR00081">
    <property type="entry name" value="GDHRDH"/>
</dbReference>
<dbReference type="EMBL" id="UINC01024843">
    <property type="protein sequence ID" value="SVA99300.1"/>
    <property type="molecule type" value="Genomic_DNA"/>
</dbReference>
<dbReference type="InterPro" id="IPR002347">
    <property type="entry name" value="SDR_fam"/>
</dbReference>
<dbReference type="InterPro" id="IPR050259">
    <property type="entry name" value="SDR"/>
</dbReference>
<dbReference type="PANTHER" id="PTHR42879">
    <property type="entry name" value="3-OXOACYL-(ACYL-CARRIER-PROTEIN) REDUCTASE"/>
    <property type="match status" value="1"/>
</dbReference>
<comment type="similarity">
    <text evidence="1">Belongs to the short-chain dehydrogenases/reductases (SDR) family.</text>
</comment>
<dbReference type="Pfam" id="PF13561">
    <property type="entry name" value="adh_short_C2"/>
    <property type="match status" value="1"/>
</dbReference>
<dbReference type="Gene3D" id="3.40.50.720">
    <property type="entry name" value="NAD(P)-binding Rossmann-like Domain"/>
    <property type="match status" value="1"/>
</dbReference>
<evidence type="ECO:0000256" key="1">
    <source>
        <dbReference type="ARBA" id="ARBA00006484"/>
    </source>
</evidence>
<evidence type="ECO:0008006" key="3">
    <source>
        <dbReference type="Google" id="ProtNLM"/>
    </source>
</evidence>
<sequence length="262" mass="28209">MNLGLEGKRAIVTGGSRGIGRCCAHALAREGTRVCIVARTQSELNQVLEEIDEMGGEGFAVAVDLTSQKSCQQVVHETVETFGGVDILVNNVGAAKNADILELSAKCIDDALRLKSYSYLRMAQLVIPYMKESQWGRIINIAGGAGTSPSRRNIPTGAANVTILNMTRALSDAVSIDGILVNTICPGLTNTVRARTQQNARAVFENRDVEELLWELERELPAGRMAEPEEIANVVAFLASETCSYMFGSSIYMDGGARRGTP</sequence>
<evidence type="ECO:0000313" key="2">
    <source>
        <dbReference type="EMBL" id="SVA99300.1"/>
    </source>
</evidence>
<proteinExistence type="inferred from homology"/>
<reference evidence="2" key="1">
    <citation type="submission" date="2018-05" db="EMBL/GenBank/DDBJ databases">
        <authorList>
            <person name="Lanie J.A."/>
            <person name="Ng W.-L."/>
            <person name="Kazmierczak K.M."/>
            <person name="Andrzejewski T.M."/>
            <person name="Davidsen T.M."/>
            <person name="Wayne K.J."/>
            <person name="Tettelin H."/>
            <person name="Glass J.I."/>
            <person name="Rusch D."/>
            <person name="Podicherti R."/>
            <person name="Tsui H.-C.T."/>
            <person name="Winkler M.E."/>
        </authorList>
    </citation>
    <scope>NUCLEOTIDE SEQUENCE</scope>
</reference>
<name>A0A382ACM1_9ZZZZ</name>
<gene>
    <name evidence="2" type="ORF">METZ01_LOCUS152154</name>
</gene>
<dbReference type="FunFam" id="3.40.50.720:FF:000084">
    <property type="entry name" value="Short-chain dehydrogenase reductase"/>
    <property type="match status" value="1"/>
</dbReference>
<dbReference type="InterPro" id="IPR036291">
    <property type="entry name" value="NAD(P)-bd_dom_sf"/>
</dbReference>
<dbReference type="SUPFAM" id="SSF51735">
    <property type="entry name" value="NAD(P)-binding Rossmann-fold domains"/>
    <property type="match status" value="1"/>
</dbReference>
<protein>
    <recommendedName>
        <fullName evidence="3">Short-chain dehydrogenase</fullName>
    </recommendedName>
</protein>
<accession>A0A382ACM1</accession>
<dbReference type="AlphaFoldDB" id="A0A382ACM1"/>
<dbReference type="PANTHER" id="PTHR42879:SF6">
    <property type="entry name" value="NADPH-DEPENDENT REDUCTASE BACG"/>
    <property type="match status" value="1"/>
</dbReference>